<feature type="region of interest" description="Disordered" evidence="1">
    <location>
        <begin position="82"/>
        <end position="102"/>
    </location>
</feature>
<reference evidence="2 4" key="1">
    <citation type="journal article" date="2010" name="J. Bacteriol.">
        <title>Complete genome sequence of Halalkalicoccus jeotgali B3(T), an extremely halophilic archaeon.</title>
        <authorList>
            <person name="Roh S.W."/>
            <person name="Nam Y.D."/>
            <person name="Nam S.H."/>
            <person name="Choi S.H."/>
            <person name="Park H.S."/>
            <person name="Bae J.W."/>
        </authorList>
    </citation>
    <scope>NUCLEOTIDE SEQUENCE [LARGE SCALE GENOMIC DNA]</scope>
    <source>
        <strain evidence="2">B3</strain>
        <strain evidence="4">DSM 18796 / CECT 7217 / JCM 14584 / KCTC 4019 / B3</strain>
        <plasmid evidence="4">2</plasmid>
    </source>
</reference>
<proteinExistence type="predicted"/>
<gene>
    <name evidence="2" type="ordered locus">HacjB3_18458</name>
    <name evidence="3" type="ORF">C497_06459</name>
</gene>
<keyword evidence="5" id="KW-1185">Reference proteome</keyword>
<evidence type="ECO:0000256" key="1">
    <source>
        <dbReference type="SAM" id="MobiDB-lite"/>
    </source>
</evidence>
<evidence type="ECO:0000313" key="3">
    <source>
        <dbReference type="EMBL" id="ELY38803.1"/>
    </source>
</evidence>
<reference evidence="3 5" key="2">
    <citation type="journal article" date="2014" name="PLoS Genet.">
        <title>Phylogenetically driven sequencing of extremely halophilic archaea reveals strategies for static and dynamic osmo-response.</title>
        <authorList>
            <person name="Becker E.A."/>
            <person name="Seitzer P.M."/>
            <person name="Tritt A."/>
            <person name="Larsen D."/>
            <person name="Krusor M."/>
            <person name="Yao A.I."/>
            <person name="Wu D."/>
            <person name="Madern D."/>
            <person name="Eisen J.A."/>
            <person name="Darling A.E."/>
            <person name="Facciotti M.T."/>
        </authorList>
    </citation>
    <scope>NUCLEOTIDE SEQUENCE [LARGE SCALE GENOMIC DNA]</scope>
    <source>
        <strain evidence="3">B3</strain>
        <strain evidence="5">DSM 18796 / CECT 7217 / JCM 14584 / KCTC 4019 / B3</strain>
    </source>
</reference>
<dbReference type="AlphaFoldDB" id="D8JCC7"/>
<keyword evidence="2" id="KW-0614">Plasmid</keyword>
<dbReference type="KEGG" id="hje:HacjB3_18458"/>
<geneLocation type="plasmid" evidence="2 4">
    <name>2</name>
</geneLocation>
<accession>D8JCC7</accession>
<evidence type="ECO:0000313" key="4">
    <source>
        <dbReference type="Proteomes" id="UP000000390"/>
    </source>
</evidence>
<dbReference type="HOGENOM" id="CLU_2270953_0_0_2"/>
<dbReference type="EMBL" id="CP002064">
    <property type="protein sequence ID" value="ADJ17034.1"/>
    <property type="molecule type" value="Genomic_DNA"/>
</dbReference>
<evidence type="ECO:0000313" key="2">
    <source>
        <dbReference type="EMBL" id="ADJ17034.1"/>
    </source>
</evidence>
<evidence type="ECO:0000313" key="5">
    <source>
        <dbReference type="Proteomes" id="UP000011645"/>
    </source>
</evidence>
<sequence length="102" mass="11223">MERDQQFSWMLKKFLPMNTRKNSMSGTGMFNGLSGLLNHLARSLMSIQRWKDIPNLANGSPNSSLEITISTILGQPANGLAEHLNQDSSPKSLLTGYQTGSI</sequence>
<organism evidence="2 4">
    <name type="scientific">Halalkalicoccus jeotgali (strain DSM 18796 / CECT 7217 / JCM 14584 / KCTC 4019 / B3)</name>
    <dbReference type="NCBI Taxonomy" id="795797"/>
    <lineage>
        <taxon>Archaea</taxon>
        <taxon>Methanobacteriati</taxon>
        <taxon>Methanobacteriota</taxon>
        <taxon>Stenosarchaea group</taxon>
        <taxon>Halobacteria</taxon>
        <taxon>Halobacteriales</taxon>
        <taxon>Halococcaceae</taxon>
        <taxon>Halalkalicoccus</taxon>
    </lineage>
</organism>
<feature type="compositionally biased region" description="Polar residues" evidence="1">
    <location>
        <begin position="86"/>
        <end position="102"/>
    </location>
</feature>
<protein>
    <submittedName>
        <fullName evidence="2">Uncharacterized protein</fullName>
    </submittedName>
</protein>
<dbReference type="Proteomes" id="UP000011645">
    <property type="component" value="Unassembled WGS sequence"/>
</dbReference>
<dbReference type="Proteomes" id="UP000000390">
    <property type="component" value="Plasmid 2"/>
</dbReference>
<dbReference type="EMBL" id="AOHV01000019">
    <property type="protein sequence ID" value="ELY38803.1"/>
    <property type="molecule type" value="Genomic_DNA"/>
</dbReference>
<name>D8JCC7_HALJB</name>